<dbReference type="PROSITE" id="PS50109">
    <property type="entry name" value="HIS_KIN"/>
    <property type="match status" value="1"/>
</dbReference>
<dbReference type="InterPro" id="IPR050351">
    <property type="entry name" value="BphY/WalK/GraS-like"/>
</dbReference>
<feature type="domain" description="Histidine kinase" evidence="5">
    <location>
        <begin position="1"/>
        <end position="105"/>
    </location>
</feature>
<keyword evidence="7" id="KW-1185">Reference proteome</keyword>
<comment type="catalytic activity">
    <reaction evidence="1">
        <text>ATP + protein L-histidine = ADP + protein N-phospho-L-histidine.</text>
        <dbReference type="EC" id="2.7.13.3"/>
    </reaction>
</comment>
<dbReference type="PANTHER" id="PTHR42878:SF15">
    <property type="entry name" value="BACTERIOPHYTOCHROME"/>
    <property type="match status" value="1"/>
</dbReference>
<keyword evidence="4" id="KW-0418">Kinase</keyword>
<dbReference type="PANTHER" id="PTHR42878">
    <property type="entry name" value="TWO-COMPONENT HISTIDINE KINASE"/>
    <property type="match status" value="1"/>
</dbReference>
<dbReference type="Pfam" id="PF02518">
    <property type="entry name" value="HATPase_c"/>
    <property type="match status" value="1"/>
</dbReference>
<dbReference type="InterPro" id="IPR004358">
    <property type="entry name" value="Sig_transdc_His_kin-like_C"/>
</dbReference>
<dbReference type="PRINTS" id="PR00344">
    <property type="entry name" value="BCTRLSENSOR"/>
</dbReference>
<reference evidence="6 7" key="2">
    <citation type="submission" date="2020-05" db="EMBL/GenBank/DDBJ databases">
        <authorList>
            <person name="Khan S.A."/>
            <person name="Jeon C.O."/>
            <person name="Chun B.H."/>
        </authorList>
    </citation>
    <scope>NUCLEOTIDE SEQUENCE [LARGE SCALE GENOMIC DNA]</scope>
    <source>
        <strain evidence="6 7">H242</strain>
    </source>
</reference>
<organism evidence="6 7">
    <name type="scientific">Ramlibacter terrae</name>
    <dbReference type="NCBI Taxonomy" id="2732511"/>
    <lineage>
        <taxon>Bacteria</taxon>
        <taxon>Pseudomonadati</taxon>
        <taxon>Pseudomonadota</taxon>
        <taxon>Betaproteobacteria</taxon>
        <taxon>Burkholderiales</taxon>
        <taxon>Comamonadaceae</taxon>
        <taxon>Ramlibacter</taxon>
    </lineage>
</organism>
<evidence type="ECO:0000256" key="3">
    <source>
        <dbReference type="ARBA" id="ARBA00022679"/>
    </source>
</evidence>
<dbReference type="InterPro" id="IPR036890">
    <property type="entry name" value="HATPase_C_sf"/>
</dbReference>
<dbReference type="InterPro" id="IPR003594">
    <property type="entry name" value="HATPase_dom"/>
</dbReference>
<dbReference type="EMBL" id="CP053418">
    <property type="protein sequence ID" value="QJW85756.1"/>
    <property type="molecule type" value="Genomic_DNA"/>
</dbReference>
<evidence type="ECO:0000256" key="4">
    <source>
        <dbReference type="ARBA" id="ARBA00022777"/>
    </source>
</evidence>
<protein>
    <recommendedName>
        <fullName evidence="2">histidine kinase</fullName>
        <ecNumber evidence="2">2.7.13.3</ecNumber>
    </recommendedName>
</protein>
<dbReference type="InterPro" id="IPR005467">
    <property type="entry name" value="His_kinase_dom"/>
</dbReference>
<evidence type="ECO:0000259" key="5">
    <source>
        <dbReference type="PROSITE" id="PS50109"/>
    </source>
</evidence>
<evidence type="ECO:0000256" key="2">
    <source>
        <dbReference type="ARBA" id="ARBA00012438"/>
    </source>
</evidence>
<dbReference type="SUPFAM" id="SSF55874">
    <property type="entry name" value="ATPase domain of HSP90 chaperone/DNA topoisomerase II/histidine kinase"/>
    <property type="match status" value="1"/>
</dbReference>
<accession>A0ABX6P9Z2</accession>
<dbReference type="SMART" id="SM00387">
    <property type="entry name" value="HATPase_c"/>
    <property type="match status" value="1"/>
</dbReference>
<gene>
    <name evidence="6" type="ORF">HK414_07240</name>
</gene>
<name>A0ABX6P9Z2_9BURK</name>
<evidence type="ECO:0000313" key="7">
    <source>
        <dbReference type="Proteomes" id="UP000500826"/>
    </source>
</evidence>
<sequence length="115" mass="12583">MWWNLLANAAKFSAQRAQPRIVVACELRDADLVFSVCDNGAGFDPQYAGRLFTAFQRLHDAREFEGTGIGLALVRCVVDRHGGRVWAEGRPDEGACFYFSLPAGRLVATPPAPTT</sequence>
<reference evidence="6 7" key="1">
    <citation type="submission" date="2020-05" db="EMBL/GenBank/DDBJ databases">
        <title>Ramlibacter rhizophilus sp. nov., isolated from rhizosphere soil of national flower Mugunghwa from South Korea.</title>
        <authorList>
            <person name="Zheng-Fei Y."/>
            <person name="Huan T."/>
        </authorList>
    </citation>
    <scope>NUCLEOTIDE SEQUENCE [LARGE SCALE GENOMIC DNA]</scope>
    <source>
        <strain evidence="6 7">H242</strain>
    </source>
</reference>
<dbReference type="EC" id="2.7.13.3" evidence="2"/>
<evidence type="ECO:0000256" key="1">
    <source>
        <dbReference type="ARBA" id="ARBA00000085"/>
    </source>
</evidence>
<keyword evidence="3" id="KW-0808">Transferase</keyword>
<evidence type="ECO:0000313" key="6">
    <source>
        <dbReference type="EMBL" id="QJW85756.1"/>
    </source>
</evidence>
<proteinExistence type="predicted"/>
<dbReference type="Gene3D" id="3.30.565.10">
    <property type="entry name" value="Histidine kinase-like ATPase, C-terminal domain"/>
    <property type="match status" value="1"/>
</dbReference>
<dbReference type="Proteomes" id="UP000500826">
    <property type="component" value="Chromosome"/>
</dbReference>